<protein>
    <recommendedName>
        <fullName evidence="2">Secretion system C-terminal sorting domain-containing protein</fullName>
    </recommendedName>
</protein>
<dbReference type="Gene3D" id="2.160.20.10">
    <property type="entry name" value="Single-stranded right-handed beta-helix, Pectin lyase-like"/>
    <property type="match status" value="1"/>
</dbReference>
<dbReference type="Gene3D" id="2.60.40.4070">
    <property type="match status" value="1"/>
</dbReference>
<dbReference type="Pfam" id="PF18962">
    <property type="entry name" value="Por_Secre_tail"/>
    <property type="match status" value="1"/>
</dbReference>
<dbReference type="InterPro" id="IPR012334">
    <property type="entry name" value="Pectin_lyas_fold"/>
</dbReference>
<reference evidence="3 4" key="1">
    <citation type="submission" date="2017-06" db="EMBL/GenBank/DDBJ databases">
        <title>Novel microbial phyla capable of carbon fixation and sulfur reduction in deep-sea sediments.</title>
        <authorList>
            <person name="Huang J."/>
            <person name="Baker B."/>
            <person name="Wang Y."/>
        </authorList>
    </citation>
    <scope>NUCLEOTIDE SEQUENCE [LARGE SCALE GENOMIC DNA]</scope>
    <source>
        <strain evidence="3">B3_LCP</strain>
    </source>
</reference>
<comment type="caution">
    <text evidence="3">The sequence shown here is derived from an EMBL/GenBank/DDBJ whole genome shotgun (WGS) entry which is preliminary data.</text>
</comment>
<evidence type="ECO:0000259" key="2">
    <source>
        <dbReference type="Pfam" id="PF18962"/>
    </source>
</evidence>
<dbReference type="SMART" id="SM00710">
    <property type="entry name" value="PbH1"/>
    <property type="match status" value="3"/>
</dbReference>
<name>A0A532UYE9_UNCL8</name>
<dbReference type="InterPro" id="IPR011050">
    <property type="entry name" value="Pectin_lyase_fold/virulence"/>
</dbReference>
<gene>
    <name evidence="3" type="ORF">CEE37_09620</name>
</gene>
<feature type="domain" description="Secretion system C-terminal sorting" evidence="2">
    <location>
        <begin position="546"/>
        <end position="621"/>
    </location>
</feature>
<dbReference type="SUPFAM" id="SSF51126">
    <property type="entry name" value="Pectin lyase-like"/>
    <property type="match status" value="1"/>
</dbReference>
<accession>A0A532UYE9</accession>
<evidence type="ECO:0000313" key="4">
    <source>
        <dbReference type="Proteomes" id="UP000319619"/>
    </source>
</evidence>
<dbReference type="NCBIfam" id="TIGR04183">
    <property type="entry name" value="Por_Secre_tail"/>
    <property type="match status" value="1"/>
</dbReference>
<dbReference type="AlphaFoldDB" id="A0A532UYE9"/>
<evidence type="ECO:0000313" key="3">
    <source>
        <dbReference type="EMBL" id="TKJ39984.1"/>
    </source>
</evidence>
<feature type="chain" id="PRO_5022075209" description="Secretion system C-terminal sorting domain-containing protein" evidence="1">
    <location>
        <begin position="22"/>
        <end position="625"/>
    </location>
</feature>
<dbReference type="EMBL" id="NJBN01000006">
    <property type="protein sequence ID" value="TKJ39984.1"/>
    <property type="molecule type" value="Genomic_DNA"/>
</dbReference>
<dbReference type="InterPro" id="IPR006626">
    <property type="entry name" value="PbH1"/>
</dbReference>
<evidence type="ECO:0000256" key="1">
    <source>
        <dbReference type="SAM" id="SignalP"/>
    </source>
</evidence>
<sequence length="625" mass="67463">MFRNILIVLTQGLLVASIASAQTIIPGGHVSGIWDTAGSPYMIEGNITIPSSETLIVDPGVEVYFQGRYEWMVNGWLEAIGTVTDSILITAQDTSNRWLGITFDSAPDSSYLEYCIIEYTTYIYPTAQCGGIVCGQSTVISHCTIRFNIGFEGAAIGCGGSSRITHNDIIYNGSEAQTKQGGGILIGGGSPIIMFNNISENIAYCEGGGIWMDKGCDAMIKGNYITGNTVSSSHAHGGGIYCSGYSSPTMIISENIIVGNTAIANCFARGGGLCGGDMNIGKNTIYNNSARGYDTVYGGGICTYVMGNTVTSSIFWSNSPDQIYSYGSTSGVTYSDIQDGWPGIGNIAENPMFINPELYDFRLQWGSPCIDAGDPDPQYNDADGTRADMGAFYYDQSIPVRVLSTRHDWSIVIPPEGDSFEYTLTFTCIDPQAPRFTTWMDVTLPNGTIFGPVMGPVEAELDSGVTVRRERTQVVPAGAERGLYSYNSYAVVESDTSFDSFEFFKLGSDGSDGKSGWTNTGEPLDFSIYDEHQSSILPEEYKLFSVFPNPFNPNTVISFELRVSSLVNLAIYDISGRLVAELVNGWRDAGTHEVTFDGSNLASGIYIYQLDAGGFTASGKMVMMK</sequence>
<dbReference type="InterPro" id="IPR026444">
    <property type="entry name" value="Secre_tail"/>
</dbReference>
<feature type="signal peptide" evidence="1">
    <location>
        <begin position="1"/>
        <end position="21"/>
    </location>
</feature>
<organism evidence="3 4">
    <name type="scientific">candidate division LCP-89 bacterium B3_LCP</name>
    <dbReference type="NCBI Taxonomy" id="2012998"/>
    <lineage>
        <taxon>Bacteria</taxon>
        <taxon>Pseudomonadati</taxon>
        <taxon>Bacteria division LCP-89</taxon>
    </lineage>
</organism>
<dbReference type="Proteomes" id="UP000319619">
    <property type="component" value="Unassembled WGS sequence"/>
</dbReference>
<keyword evidence="1" id="KW-0732">Signal</keyword>
<proteinExistence type="predicted"/>